<organism evidence="8 9">
    <name type="scientific">Georgenia subflava</name>
    <dbReference type="NCBI Taxonomy" id="1622177"/>
    <lineage>
        <taxon>Bacteria</taxon>
        <taxon>Bacillati</taxon>
        <taxon>Actinomycetota</taxon>
        <taxon>Actinomycetes</taxon>
        <taxon>Micrococcales</taxon>
        <taxon>Bogoriellaceae</taxon>
        <taxon>Georgenia</taxon>
    </lineage>
</organism>
<dbReference type="AlphaFoldDB" id="A0A6N7EIV7"/>
<gene>
    <name evidence="8" type="ORF">GB881_13720</name>
</gene>
<dbReference type="InterPro" id="IPR001117">
    <property type="entry name" value="Cu-oxidase_2nd"/>
</dbReference>
<dbReference type="PANTHER" id="PTHR48267:SF1">
    <property type="entry name" value="BILIRUBIN OXIDASE"/>
    <property type="match status" value="1"/>
</dbReference>
<evidence type="ECO:0000313" key="8">
    <source>
        <dbReference type="EMBL" id="MPV38089.1"/>
    </source>
</evidence>
<dbReference type="CDD" id="cd13890">
    <property type="entry name" value="CuRO_3_CueO_FtsP"/>
    <property type="match status" value="1"/>
</dbReference>
<feature type="domain" description="Plastocyanin-like" evidence="5">
    <location>
        <begin position="244"/>
        <end position="304"/>
    </location>
</feature>
<evidence type="ECO:0000256" key="2">
    <source>
        <dbReference type="ARBA" id="ARBA00022723"/>
    </source>
</evidence>
<accession>A0A6N7EIV7</accession>
<name>A0A6N7EIV7_9MICO</name>
<dbReference type="Pfam" id="PF00394">
    <property type="entry name" value="Cu-oxidase"/>
    <property type="match status" value="1"/>
</dbReference>
<dbReference type="OrthoDB" id="345021at2"/>
<dbReference type="GO" id="GO:0005507">
    <property type="term" value="F:copper ion binding"/>
    <property type="evidence" value="ECO:0007669"/>
    <property type="project" value="InterPro"/>
</dbReference>
<feature type="domain" description="Plastocyanin-like" evidence="6">
    <location>
        <begin position="368"/>
        <end position="484"/>
    </location>
</feature>
<dbReference type="InterPro" id="IPR011706">
    <property type="entry name" value="Cu-oxidase_C"/>
</dbReference>
<proteinExistence type="inferred from homology"/>
<feature type="compositionally biased region" description="Low complexity" evidence="4">
    <location>
        <begin position="505"/>
        <end position="514"/>
    </location>
</feature>
<feature type="domain" description="Plastocyanin-like" evidence="7">
    <location>
        <begin position="71"/>
        <end position="184"/>
    </location>
</feature>
<evidence type="ECO:0000313" key="9">
    <source>
        <dbReference type="Proteomes" id="UP000437709"/>
    </source>
</evidence>
<evidence type="ECO:0000256" key="3">
    <source>
        <dbReference type="ARBA" id="ARBA00023002"/>
    </source>
</evidence>
<dbReference type="PROSITE" id="PS51257">
    <property type="entry name" value="PROKAR_LIPOPROTEIN"/>
    <property type="match status" value="1"/>
</dbReference>
<dbReference type="InterPro" id="IPR002355">
    <property type="entry name" value="Cu_oxidase_Cu_BS"/>
</dbReference>
<keyword evidence="3" id="KW-0560">Oxidoreductase</keyword>
<feature type="compositionally biased region" description="Basic and acidic residues" evidence="4">
    <location>
        <begin position="519"/>
        <end position="545"/>
    </location>
</feature>
<keyword evidence="9" id="KW-1185">Reference proteome</keyword>
<dbReference type="GO" id="GO:0016491">
    <property type="term" value="F:oxidoreductase activity"/>
    <property type="evidence" value="ECO:0007669"/>
    <property type="project" value="UniProtKB-KW"/>
</dbReference>
<dbReference type="Pfam" id="PF07731">
    <property type="entry name" value="Cu-oxidase_2"/>
    <property type="match status" value="1"/>
</dbReference>
<dbReference type="Pfam" id="PF07732">
    <property type="entry name" value="Cu-oxidase_3"/>
    <property type="match status" value="1"/>
</dbReference>
<evidence type="ECO:0000256" key="1">
    <source>
        <dbReference type="ARBA" id="ARBA00010609"/>
    </source>
</evidence>
<dbReference type="Gene3D" id="2.60.40.420">
    <property type="entry name" value="Cupredoxins - blue copper proteins"/>
    <property type="match status" value="3"/>
</dbReference>
<evidence type="ECO:0000259" key="6">
    <source>
        <dbReference type="Pfam" id="PF07731"/>
    </source>
</evidence>
<reference evidence="8 9" key="1">
    <citation type="submission" date="2019-10" db="EMBL/GenBank/DDBJ databases">
        <title>Georgenia wutianyii sp. nov. and Georgenia yuyongxinii sp. nov. isolated from plateau pika (Ochotona curzoniae) in the Qinghai-Tibet plateau of China.</title>
        <authorList>
            <person name="Tian Z."/>
        </authorList>
    </citation>
    <scope>NUCLEOTIDE SEQUENCE [LARGE SCALE GENOMIC DNA]</scope>
    <source>
        <strain evidence="8 9">JCM 19765</strain>
    </source>
</reference>
<dbReference type="EMBL" id="WHPC01000062">
    <property type="protein sequence ID" value="MPV38089.1"/>
    <property type="molecule type" value="Genomic_DNA"/>
</dbReference>
<dbReference type="CDD" id="cd04232">
    <property type="entry name" value="CuRO_1_CueO_FtsP"/>
    <property type="match status" value="1"/>
</dbReference>
<evidence type="ECO:0000256" key="4">
    <source>
        <dbReference type="SAM" id="MobiDB-lite"/>
    </source>
</evidence>
<protein>
    <submittedName>
        <fullName evidence="8">Multicopper oxidase domain-containing protein</fullName>
    </submittedName>
</protein>
<keyword evidence="2" id="KW-0479">Metal-binding</keyword>
<dbReference type="InterPro" id="IPR008972">
    <property type="entry name" value="Cupredoxin"/>
</dbReference>
<comment type="caution">
    <text evidence="8">The sequence shown here is derived from an EMBL/GenBank/DDBJ whole genome shotgun (WGS) entry which is preliminary data.</text>
</comment>
<dbReference type="PROSITE" id="PS00080">
    <property type="entry name" value="MULTICOPPER_OXIDASE2"/>
    <property type="match status" value="1"/>
</dbReference>
<comment type="similarity">
    <text evidence="1">Belongs to the multicopper oxidase family.</text>
</comment>
<dbReference type="RefSeq" id="WP_152193546.1">
    <property type="nucleotide sequence ID" value="NZ_VUKD01000001.1"/>
</dbReference>
<dbReference type="InterPro" id="IPR011707">
    <property type="entry name" value="Cu-oxidase-like_N"/>
</dbReference>
<sequence>MRTTTASVRRRGVRLAAGAAVAGLVAAGCGAVPGSISSVDEPAEFSTELTIPPLAESRVEDGVRIFELTAQEGSTSFLPGKESETWGFNGDHLGPTLRAERGEEVAVEVANELDEATSVHWHGMHLPPEMDGGPHQEIEPGGTWRPHWEIDQPGATLWYHPHPHGRTEEHVYRGLAGMFILDDAETASAGLPDEYGVDDVPVIVQDKVIADDGALELDSDGNEVGLLGSTVMVNGTVGAYHDVTTERVRLRLLNGSTARTYAFGFEDRTVQLVATDGGLLRAPVTTDRVRLSPGERAEIVVEMEPGTTARLRSFEPELGAVAAPFAVGANDSFDVLELRAASELAPSEPVASKLAEFGLAESDATVTRTFELDGRKINGQKMDMGRIDEVVEVGSTEIWEVRNVNLSPHNFHVHDVQFEILDIDGEPPPPDLAGRKDTVYLEPRRTYRLIMRFEDYADPTWPYMFHCHLLLHEDEGLMGQFLVVEPGQDPEGPPAGHGGRGGAAHGDSGTSTKDGSGGDSEHVEHGDHRTATDRLADDPRGHDHH</sequence>
<dbReference type="InterPro" id="IPR045087">
    <property type="entry name" value="Cu-oxidase_fam"/>
</dbReference>
<dbReference type="CDD" id="cd13867">
    <property type="entry name" value="CuRO_2_CueO_FtsP"/>
    <property type="match status" value="1"/>
</dbReference>
<feature type="compositionally biased region" description="Gly residues" evidence="4">
    <location>
        <begin position="495"/>
        <end position="504"/>
    </location>
</feature>
<evidence type="ECO:0000259" key="5">
    <source>
        <dbReference type="Pfam" id="PF00394"/>
    </source>
</evidence>
<evidence type="ECO:0000259" key="7">
    <source>
        <dbReference type="Pfam" id="PF07732"/>
    </source>
</evidence>
<dbReference type="PANTHER" id="PTHR48267">
    <property type="entry name" value="CUPREDOXIN SUPERFAMILY PROTEIN"/>
    <property type="match status" value="1"/>
</dbReference>
<dbReference type="Proteomes" id="UP000437709">
    <property type="component" value="Unassembled WGS sequence"/>
</dbReference>
<feature type="region of interest" description="Disordered" evidence="4">
    <location>
        <begin position="484"/>
        <end position="545"/>
    </location>
</feature>
<dbReference type="SUPFAM" id="SSF49503">
    <property type="entry name" value="Cupredoxins"/>
    <property type="match status" value="3"/>
</dbReference>